<dbReference type="EMBL" id="QGKY02000164">
    <property type="protein sequence ID" value="KAF2594408.1"/>
    <property type="molecule type" value="Genomic_DNA"/>
</dbReference>
<sequence length="126" mass="14141">MTVTRRLLAIFWAISQILCFLTTILVVGVVRPHGNVGVLIEEINNADNIQGVDDNVSEAPDGVNDGQDHMNEAEDGDEKSDASSYTDDEEFWNPSEESLDGQCREQQDDAVKEDYSYWRNKQGWGC</sequence>
<evidence type="ECO:0000313" key="4">
    <source>
        <dbReference type="EMBL" id="KAF2607549.1"/>
    </source>
</evidence>
<evidence type="ECO:0000256" key="1">
    <source>
        <dbReference type="SAM" id="MobiDB-lite"/>
    </source>
</evidence>
<organism evidence="3">
    <name type="scientific">Brassica cretica</name>
    <name type="common">Mustard</name>
    <dbReference type="NCBI Taxonomy" id="69181"/>
    <lineage>
        <taxon>Eukaryota</taxon>
        <taxon>Viridiplantae</taxon>
        <taxon>Streptophyta</taxon>
        <taxon>Embryophyta</taxon>
        <taxon>Tracheophyta</taxon>
        <taxon>Spermatophyta</taxon>
        <taxon>Magnoliopsida</taxon>
        <taxon>eudicotyledons</taxon>
        <taxon>Gunneridae</taxon>
        <taxon>Pentapetalae</taxon>
        <taxon>rosids</taxon>
        <taxon>malvids</taxon>
        <taxon>Brassicales</taxon>
        <taxon>Brassicaceae</taxon>
        <taxon>Brassiceae</taxon>
        <taxon>Brassica</taxon>
    </lineage>
</organism>
<comment type="caution">
    <text evidence="3">The sequence shown here is derived from an EMBL/GenBank/DDBJ whole genome shotgun (WGS) entry which is preliminary data.</text>
</comment>
<evidence type="ECO:0000313" key="3">
    <source>
        <dbReference type="EMBL" id="KAF2594408.1"/>
    </source>
</evidence>
<reference evidence="3" key="1">
    <citation type="submission" date="2019-12" db="EMBL/GenBank/DDBJ databases">
        <title>Genome sequencing and annotation of Brassica cretica.</title>
        <authorList>
            <person name="Studholme D.J."/>
            <person name="Sarris P.F."/>
        </authorList>
    </citation>
    <scope>NUCLEOTIDE SEQUENCE</scope>
    <source>
        <strain evidence="4">PFS-001/15</strain>
        <strain evidence="3">PFS-102/07</strain>
        <tissue evidence="3">Leaf</tissue>
    </source>
</reference>
<accession>A0A8S9KLG3</accession>
<proteinExistence type="predicted"/>
<dbReference type="Proteomes" id="UP000712281">
    <property type="component" value="Unassembled WGS sequence"/>
</dbReference>
<feature type="transmembrane region" description="Helical" evidence="2">
    <location>
        <begin position="7"/>
        <end position="30"/>
    </location>
</feature>
<evidence type="ECO:0000256" key="2">
    <source>
        <dbReference type="SAM" id="Phobius"/>
    </source>
</evidence>
<dbReference type="EMBL" id="QGKW02000276">
    <property type="protein sequence ID" value="KAF2607549.1"/>
    <property type="molecule type" value="Genomic_DNA"/>
</dbReference>
<keyword evidence="2" id="KW-0472">Membrane</keyword>
<gene>
    <name evidence="4" type="ORF">F2Q68_00045596</name>
    <name evidence="3" type="ORF">F2Q70_00044647</name>
</gene>
<keyword evidence="2" id="KW-1133">Transmembrane helix</keyword>
<dbReference type="AlphaFoldDB" id="A0A8S9KLG3"/>
<keyword evidence="2" id="KW-0812">Transmembrane</keyword>
<feature type="region of interest" description="Disordered" evidence="1">
    <location>
        <begin position="51"/>
        <end position="108"/>
    </location>
</feature>
<name>A0A8S9KLG3_BRACR</name>
<protein>
    <submittedName>
        <fullName evidence="3">Uncharacterized protein</fullName>
    </submittedName>
</protein>